<feature type="domain" description="Phosphatidic acid phosphatase type 2/haloperoxidase" evidence="2">
    <location>
        <begin position="83"/>
        <end position="196"/>
    </location>
</feature>
<feature type="compositionally biased region" description="Basic and acidic residues" evidence="1">
    <location>
        <begin position="219"/>
        <end position="229"/>
    </location>
</feature>
<reference evidence="3" key="2">
    <citation type="submission" date="2021-08" db="EMBL/GenBank/DDBJ databases">
        <authorList>
            <person name="Tani A."/>
            <person name="Ola A."/>
            <person name="Ogura Y."/>
            <person name="Katsura K."/>
            <person name="Hayashi T."/>
        </authorList>
    </citation>
    <scope>NUCLEOTIDE SEQUENCE</scope>
    <source>
        <strain evidence="3">DSM 17168</strain>
    </source>
</reference>
<dbReference type="Pfam" id="PF01569">
    <property type="entry name" value="PAP2"/>
    <property type="match status" value="1"/>
</dbReference>
<evidence type="ECO:0000259" key="2">
    <source>
        <dbReference type="Pfam" id="PF01569"/>
    </source>
</evidence>
<feature type="region of interest" description="Disordered" evidence="1">
    <location>
        <begin position="198"/>
        <end position="229"/>
    </location>
</feature>
<dbReference type="InterPro" id="IPR036938">
    <property type="entry name" value="PAP2/HPO_sf"/>
</dbReference>
<protein>
    <recommendedName>
        <fullName evidence="2">Phosphatidic acid phosphatase type 2/haloperoxidase domain-containing protein</fullName>
    </recommendedName>
</protein>
<comment type="caution">
    <text evidence="3">The sequence shown here is derived from an EMBL/GenBank/DDBJ whole genome shotgun (WGS) entry which is preliminary data.</text>
</comment>
<keyword evidence="4" id="KW-1185">Reference proteome</keyword>
<name>A0ABQ4SAN1_9HYPH</name>
<accession>A0ABQ4SAN1</accession>
<dbReference type="SUPFAM" id="SSF48317">
    <property type="entry name" value="Acid phosphatase/Vanadium-dependent haloperoxidase"/>
    <property type="match status" value="1"/>
</dbReference>
<dbReference type="InterPro" id="IPR000326">
    <property type="entry name" value="PAP2/HPO"/>
</dbReference>
<reference evidence="3" key="1">
    <citation type="journal article" date="2021" name="Front. Microbiol.">
        <title>Comprehensive Comparative Genomics and Phenotyping of Methylobacterium Species.</title>
        <authorList>
            <person name="Alessa O."/>
            <person name="Ogura Y."/>
            <person name="Fujitani Y."/>
            <person name="Takami H."/>
            <person name="Hayashi T."/>
            <person name="Sahin N."/>
            <person name="Tani A."/>
        </authorList>
    </citation>
    <scope>NUCLEOTIDE SEQUENCE</scope>
    <source>
        <strain evidence="3">DSM 17168</strain>
    </source>
</reference>
<evidence type="ECO:0000313" key="3">
    <source>
        <dbReference type="EMBL" id="GJE00252.1"/>
    </source>
</evidence>
<organism evidence="3 4">
    <name type="scientific">Methylobacterium isbiliense</name>
    <dbReference type="NCBI Taxonomy" id="315478"/>
    <lineage>
        <taxon>Bacteria</taxon>
        <taxon>Pseudomonadati</taxon>
        <taxon>Pseudomonadota</taxon>
        <taxon>Alphaproteobacteria</taxon>
        <taxon>Hyphomicrobiales</taxon>
        <taxon>Methylobacteriaceae</taxon>
        <taxon>Methylobacterium</taxon>
    </lineage>
</organism>
<dbReference type="EMBL" id="BPQQ01000022">
    <property type="protein sequence ID" value="GJE00252.1"/>
    <property type="molecule type" value="Genomic_DNA"/>
</dbReference>
<dbReference type="RefSeq" id="WP_238235129.1">
    <property type="nucleotide sequence ID" value="NZ_BPQQ01000022.1"/>
</dbReference>
<gene>
    <name evidence="3" type="ORF">GMJLKIPL_2171</name>
</gene>
<dbReference type="Gene3D" id="1.20.144.10">
    <property type="entry name" value="Phosphatidic acid phosphatase type 2/haloperoxidase"/>
    <property type="match status" value="1"/>
</dbReference>
<dbReference type="Proteomes" id="UP001055153">
    <property type="component" value="Unassembled WGS sequence"/>
</dbReference>
<proteinExistence type="predicted"/>
<evidence type="ECO:0000313" key="4">
    <source>
        <dbReference type="Proteomes" id="UP001055153"/>
    </source>
</evidence>
<evidence type="ECO:0000256" key="1">
    <source>
        <dbReference type="SAM" id="MobiDB-lite"/>
    </source>
</evidence>
<sequence length="229" mass="23517">MLILRLAIDDGRSVELEVASAVEAADIALAVALARGRDEPLMRALARTSEAGSQQALLALCGGLLAYGLLAGHSPALRAGGRALAAHLAASAVKTTLKRLLVRTRPNEMLETGRYAFRRGRPDRGPLQSFPSGHAAVSVAVARSLARSCPELRAPALAAAAAVTLIQVPRGAHYPADAAAGAAIGVAAEWLAARVADRLAGPTPPPSAAHEPEADGPEADAREARPPPR</sequence>